<gene>
    <name evidence="1" type="ORF">KCX82_03715</name>
</gene>
<comment type="caution">
    <text evidence="1">The sequence shown here is derived from an EMBL/GenBank/DDBJ whole genome shotgun (WGS) entry which is preliminary data.</text>
</comment>
<accession>A0A8J7W0G0</accession>
<reference evidence="1" key="1">
    <citation type="submission" date="2021-04" db="EMBL/GenBank/DDBJ databases">
        <title>Sinoanaerobacter chloroacetimidivorans sp. nov., an obligate anaerobic bacterium isolated from anaerobic sludge.</title>
        <authorList>
            <person name="Bao Y."/>
        </authorList>
    </citation>
    <scope>NUCLEOTIDE SEQUENCE</scope>
    <source>
        <strain evidence="1">BAD-6</strain>
    </source>
</reference>
<dbReference type="AlphaFoldDB" id="A0A8J7W0G0"/>
<reference evidence="1" key="2">
    <citation type="submission" date="2021-04" db="EMBL/GenBank/DDBJ databases">
        <authorList>
            <person name="Liu J."/>
        </authorList>
    </citation>
    <scope>NUCLEOTIDE SEQUENCE</scope>
    <source>
        <strain evidence="1">BAD-6</strain>
    </source>
</reference>
<dbReference type="EMBL" id="JAGSND010000002">
    <property type="protein sequence ID" value="MBR0596970.1"/>
    <property type="molecule type" value="Genomic_DNA"/>
</dbReference>
<protein>
    <submittedName>
        <fullName evidence="1">Uncharacterized protein</fullName>
    </submittedName>
</protein>
<dbReference type="RefSeq" id="WP_227017102.1">
    <property type="nucleotide sequence ID" value="NZ_JAGSND010000002.1"/>
</dbReference>
<organism evidence="1 2">
    <name type="scientific">Sinanaerobacter chloroacetimidivorans</name>
    <dbReference type="NCBI Taxonomy" id="2818044"/>
    <lineage>
        <taxon>Bacteria</taxon>
        <taxon>Bacillati</taxon>
        <taxon>Bacillota</taxon>
        <taxon>Clostridia</taxon>
        <taxon>Peptostreptococcales</taxon>
        <taxon>Anaerovoracaceae</taxon>
        <taxon>Sinanaerobacter</taxon>
    </lineage>
</organism>
<evidence type="ECO:0000313" key="1">
    <source>
        <dbReference type="EMBL" id="MBR0596970.1"/>
    </source>
</evidence>
<evidence type="ECO:0000313" key="2">
    <source>
        <dbReference type="Proteomes" id="UP000675664"/>
    </source>
</evidence>
<proteinExistence type="predicted"/>
<keyword evidence="2" id="KW-1185">Reference proteome</keyword>
<dbReference type="Proteomes" id="UP000675664">
    <property type="component" value="Unassembled WGS sequence"/>
</dbReference>
<sequence>MSNLYPDLVHTNYPEMIDHYEDMIDVNAAIKPLIDQYYSLYNMGDFDGMNALLTANPTLRKALHNAQKWNYLKDTVEAQGRFYKDDVRDYLMNIIKLKGDFAETTKYNKYDVVGYLMAGAKQYFMGISTNIPIGTLPTNSAYFVPLTLRGEPGASGTGLSFRKNWSNITQYYTSDLVVHNNTLWVANNNNLNSVPQDVSTDWSKLFMVVDSIEFTEEIPTEPLPREADLLGGHDASYFATAELVSTLSGDITGLKTNDIGLPTDTATLYELSGSATADEALKKAKQSLFMLNKKVYVSDTVTKTFVVPPGVTKIYAFGCAAGGAILAGQYALGTPITVTPGETLGITVGTGNTIIKRGATAILTLVAASISESLNINLFGFTMGVKGDNGVANGTSSGSPLGNNAASGGGAAGFGAGGGAGGSTDVSGGNGGAFGFGGGGGGKWASGSGGAGAKTIVGNTARIPVYFCEFLSSLIDGLDFGTAGNGGTPTTSNGLTATNGYGKYAGLANNTVISNGGGSQGLLILCY</sequence>
<name>A0A8J7W0G0_9FIRM</name>